<sequence length="51" mass="5979">MKTTHIDIDESEIGGHILPGAVVVPERHRYAAQRRLMDLRQRMLRETRMHG</sequence>
<proteinExistence type="predicted"/>
<accession>A0ABQ3JS95</accession>
<protein>
    <recommendedName>
        <fullName evidence="3">Transposase</fullName>
    </recommendedName>
</protein>
<reference evidence="2" key="1">
    <citation type="journal article" date="2019" name="Int. J. Syst. Evol. Microbiol.">
        <title>The Global Catalogue of Microorganisms (GCM) 10K type strain sequencing project: providing services to taxonomists for standard genome sequencing and annotation.</title>
        <authorList>
            <consortium name="The Broad Institute Genomics Platform"/>
            <consortium name="The Broad Institute Genome Sequencing Center for Infectious Disease"/>
            <person name="Wu L."/>
            <person name="Ma J."/>
        </authorList>
    </citation>
    <scope>NUCLEOTIDE SEQUENCE [LARGE SCALE GENOMIC DNA]</scope>
    <source>
        <strain evidence="2">CGMCC 1.18437</strain>
    </source>
</reference>
<gene>
    <name evidence="1" type="ORF">GCM10017781_38000</name>
</gene>
<evidence type="ECO:0000313" key="1">
    <source>
        <dbReference type="EMBL" id="GHF58158.1"/>
    </source>
</evidence>
<dbReference type="EMBL" id="BNAJ01000012">
    <property type="protein sequence ID" value="GHF58158.1"/>
    <property type="molecule type" value="Genomic_DNA"/>
</dbReference>
<dbReference type="Proteomes" id="UP000619376">
    <property type="component" value="Unassembled WGS sequence"/>
</dbReference>
<organism evidence="1 2">
    <name type="scientific">Deinococcus metalli</name>
    <dbReference type="NCBI Taxonomy" id="1141878"/>
    <lineage>
        <taxon>Bacteria</taxon>
        <taxon>Thermotogati</taxon>
        <taxon>Deinococcota</taxon>
        <taxon>Deinococci</taxon>
        <taxon>Deinococcales</taxon>
        <taxon>Deinococcaceae</taxon>
        <taxon>Deinococcus</taxon>
    </lineage>
</organism>
<keyword evidence="2" id="KW-1185">Reference proteome</keyword>
<name>A0ABQ3JS95_9DEIO</name>
<evidence type="ECO:0000313" key="2">
    <source>
        <dbReference type="Proteomes" id="UP000619376"/>
    </source>
</evidence>
<evidence type="ECO:0008006" key="3">
    <source>
        <dbReference type="Google" id="ProtNLM"/>
    </source>
</evidence>
<comment type="caution">
    <text evidence="1">The sequence shown here is derived from an EMBL/GenBank/DDBJ whole genome shotgun (WGS) entry which is preliminary data.</text>
</comment>